<dbReference type="CDD" id="cd06261">
    <property type="entry name" value="TM_PBP2"/>
    <property type="match status" value="1"/>
</dbReference>
<keyword evidence="10" id="KW-1185">Reference proteome</keyword>
<keyword evidence="4 7" id="KW-0812">Transmembrane</keyword>
<organism evidence="9 10">
    <name type="scientific">Ferviditalea candida</name>
    <dbReference type="NCBI Taxonomy" id="3108399"/>
    <lineage>
        <taxon>Bacteria</taxon>
        <taxon>Bacillati</taxon>
        <taxon>Bacillota</taxon>
        <taxon>Bacilli</taxon>
        <taxon>Bacillales</taxon>
        <taxon>Paenibacillaceae</taxon>
        <taxon>Ferviditalea</taxon>
    </lineage>
</organism>
<proteinExistence type="inferred from homology"/>
<keyword evidence="5 7" id="KW-1133">Transmembrane helix</keyword>
<feature type="transmembrane region" description="Helical" evidence="7">
    <location>
        <begin position="34"/>
        <end position="60"/>
    </location>
</feature>
<feature type="transmembrane region" description="Helical" evidence="7">
    <location>
        <begin position="176"/>
        <end position="199"/>
    </location>
</feature>
<dbReference type="PANTHER" id="PTHR30193:SF37">
    <property type="entry name" value="INNER MEMBRANE ABC TRANSPORTER PERMEASE PROTEIN YCJO"/>
    <property type="match status" value="1"/>
</dbReference>
<dbReference type="EMBL" id="JAYJLD010000046">
    <property type="protein sequence ID" value="MEB3103707.1"/>
    <property type="molecule type" value="Genomic_DNA"/>
</dbReference>
<keyword evidence="6 7" id="KW-0472">Membrane</keyword>
<dbReference type="InterPro" id="IPR051393">
    <property type="entry name" value="ABC_transporter_permease"/>
</dbReference>
<evidence type="ECO:0000256" key="4">
    <source>
        <dbReference type="ARBA" id="ARBA00022692"/>
    </source>
</evidence>
<feature type="domain" description="ABC transmembrane type-1" evidence="8">
    <location>
        <begin position="91"/>
        <end position="303"/>
    </location>
</feature>
<gene>
    <name evidence="9" type="ORF">VF724_18890</name>
</gene>
<comment type="subcellular location">
    <subcellularLocation>
        <location evidence="1 7">Cell membrane</location>
        <topology evidence="1 7">Multi-pass membrane protein</topology>
    </subcellularLocation>
</comment>
<name>A0ABU5ZMG5_9BACL</name>
<feature type="transmembrane region" description="Helical" evidence="7">
    <location>
        <begin position="95"/>
        <end position="116"/>
    </location>
</feature>
<dbReference type="Pfam" id="PF00528">
    <property type="entry name" value="BPD_transp_1"/>
    <property type="match status" value="1"/>
</dbReference>
<keyword evidence="3" id="KW-1003">Cell membrane</keyword>
<evidence type="ECO:0000256" key="3">
    <source>
        <dbReference type="ARBA" id="ARBA00022475"/>
    </source>
</evidence>
<feature type="transmembrane region" description="Helical" evidence="7">
    <location>
        <begin position="285"/>
        <end position="304"/>
    </location>
</feature>
<feature type="transmembrane region" description="Helical" evidence="7">
    <location>
        <begin position="223"/>
        <end position="244"/>
    </location>
</feature>
<feature type="transmembrane region" description="Helical" evidence="7">
    <location>
        <begin position="128"/>
        <end position="148"/>
    </location>
</feature>
<accession>A0ABU5ZMG5</accession>
<evidence type="ECO:0000256" key="6">
    <source>
        <dbReference type="ARBA" id="ARBA00023136"/>
    </source>
</evidence>
<dbReference type="InterPro" id="IPR000515">
    <property type="entry name" value="MetI-like"/>
</dbReference>
<dbReference type="PROSITE" id="PS50928">
    <property type="entry name" value="ABC_TM1"/>
    <property type="match status" value="1"/>
</dbReference>
<comment type="caution">
    <text evidence="9">The sequence shown here is derived from an EMBL/GenBank/DDBJ whole genome shotgun (WGS) entry which is preliminary data.</text>
</comment>
<keyword evidence="2 7" id="KW-0813">Transport</keyword>
<protein>
    <submittedName>
        <fullName evidence="9">Sugar ABC transporter permease</fullName>
    </submittedName>
</protein>
<dbReference type="SUPFAM" id="SSF161098">
    <property type="entry name" value="MetI-like"/>
    <property type="match status" value="1"/>
</dbReference>
<dbReference type="RefSeq" id="WP_371755833.1">
    <property type="nucleotide sequence ID" value="NZ_JAYJLD010000046.1"/>
</dbReference>
<dbReference type="Proteomes" id="UP001310386">
    <property type="component" value="Unassembled WGS sequence"/>
</dbReference>
<dbReference type="PANTHER" id="PTHR30193">
    <property type="entry name" value="ABC TRANSPORTER PERMEASE PROTEIN"/>
    <property type="match status" value="1"/>
</dbReference>
<evidence type="ECO:0000256" key="7">
    <source>
        <dbReference type="RuleBase" id="RU363032"/>
    </source>
</evidence>
<reference evidence="9" key="1">
    <citation type="submission" date="2023-12" db="EMBL/GenBank/DDBJ databases">
        <title>Fervidustalea candida gen. nov., sp. nov., a novel member of the family Paenibacillaceae isolated from a geothermal area.</title>
        <authorList>
            <person name="Li W.-J."/>
            <person name="Jiao J.-Y."/>
            <person name="Chen Y."/>
        </authorList>
    </citation>
    <scope>NUCLEOTIDE SEQUENCE</scope>
    <source>
        <strain evidence="9">SYSU GA230002</strain>
    </source>
</reference>
<evidence type="ECO:0000313" key="10">
    <source>
        <dbReference type="Proteomes" id="UP001310386"/>
    </source>
</evidence>
<comment type="similarity">
    <text evidence="7">Belongs to the binding-protein-dependent transport system permease family.</text>
</comment>
<sequence>MNTVSTHVQVNVKTQRAKRTAVNTNRLRKWVWPYAMLSPALVLYGTFFIFPFLFALFLSFMQWNLISPDMEYVGLENYRNLFADDVFWVSFKNTFVYALGTVPASMMIALGLAVLVESVGRAREIYRFLLFIPVVASLAVTSLVWMLLMNPHSGLFNKYLSVFGIEGPNWLNDPNWAMWSLIIIGVWKAIGYNLVLYIAGLKGIDNQLYEAAEIDGAGKWKQFFTITMPLLAPVNLFVLIVSIINSFQVFTTIHIMTQGGPNNATNVLVYQVWQEAFQFFDIGKASALSMVLFALLLIITIVQIRMTESKVHYQ</sequence>
<evidence type="ECO:0000256" key="1">
    <source>
        <dbReference type="ARBA" id="ARBA00004651"/>
    </source>
</evidence>
<evidence type="ECO:0000259" key="8">
    <source>
        <dbReference type="PROSITE" id="PS50928"/>
    </source>
</evidence>
<evidence type="ECO:0000256" key="5">
    <source>
        <dbReference type="ARBA" id="ARBA00022989"/>
    </source>
</evidence>
<evidence type="ECO:0000313" key="9">
    <source>
        <dbReference type="EMBL" id="MEB3103707.1"/>
    </source>
</evidence>
<evidence type="ECO:0000256" key="2">
    <source>
        <dbReference type="ARBA" id="ARBA00022448"/>
    </source>
</evidence>
<dbReference type="InterPro" id="IPR035906">
    <property type="entry name" value="MetI-like_sf"/>
</dbReference>
<dbReference type="Gene3D" id="1.10.3720.10">
    <property type="entry name" value="MetI-like"/>
    <property type="match status" value="1"/>
</dbReference>